<keyword evidence="1" id="KW-0238">DNA-binding</keyword>
<dbReference type="Proteomes" id="UP001524473">
    <property type="component" value="Unassembled WGS sequence"/>
</dbReference>
<reference evidence="1 2" key="1">
    <citation type="submission" date="2022-06" db="EMBL/GenBank/DDBJ databases">
        <title>Isolation of gut microbiota from human fecal samples.</title>
        <authorList>
            <person name="Pamer E.G."/>
            <person name="Barat B."/>
            <person name="Waligurski E."/>
            <person name="Medina S."/>
            <person name="Paddock L."/>
            <person name="Mostad J."/>
        </authorList>
    </citation>
    <scope>NUCLEOTIDE SEQUENCE [LARGE SCALE GENOMIC DNA]</scope>
    <source>
        <strain evidence="1 2">DFI.9.73</strain>
    </source>
</reference>
<gene>
    <name evidence="1" type="ORF">NE695_10840</name>
</gene>
<dbReference type="GO" id="GO:0003677">
    <property type="term" value="F:DNA binding"/>
    <property type="evidence" value="ECO:0007669"/>
    <property type="project" value="UniProtKB-KW"/>
</dbReference>
<protein>
    <submittedName>
        <fullName evidence="1">ARID/BRIGHT DNA-binding domain-containing protein</fullName>
    </submittedName>
</protein>
<organism evidence="1 2">
    <name type="scientific">Neglectibacter timonensis</name>
    <dbReference type="NCBI Taxonomy" id="1776382"/>
    <lineage>
        <taxon>Bacteria</taxon>
        <taxon>Bacillati</taxon>
        <taxon>Bacillota</taxon>
        <taxon>Clostridia</taxon>
        <taxon>Eubacteriales</taxon>
        <taxon>Oscillospiraceae</taxon>
        <taxon>Neglectibacter</taxon>
    </lineage>
</organism>
<dbReference type="RefSeq" id="WP_066866514.1">
    <property type="nucleotide sequence ID" value="NZ_CABKVV010000014.1"/>
</dbReference>
<name>A0ABT1S0G2_9FIRM</name>
<proteinExistence type="predicted"/>
<evidence type="ECO:0000313" key="1">
    <source>
        <dbReference type="EMBL" id="MCQ4840406.1"/>
    </source>
</evidence>
<sequence>MTKELLEQYPDICAEIKELEQRMREPVTDTVSGSSEDYPYTQHAVSIKGIPPDMAQQREILLRQKLEIESFIALLPESRQRRIAKAVIEHGKLPPWPKIARKLGYPPSAAESLRKTYDRIFTDCK</sequence>
<keyword evidence="2" id="KW-1185">Reference proteome</keyword>
<dbReference type="EMBL" id="JANFZH010000023">
    <property type="protein sequence ID" value="MCQ4840406.1"/>
    <property type="molecule type" value="Genomic_DNA"/>
</dbReference>
<accession>A0ABT1S0G2</accession>
<dbReference type="GeneID" id="90533432"/>
<evidence type="ECO:0000313" key="2">
    <source>
        <dbReference type="Proteomes" id="UP001524473"/>
    </source>
</evidence>
<comment type="caution">
    <text evidence="1">The sequence shown here is derived from an EMBL/GenBank/DDBJ whole genome shotgun (WGS) entry which is preliminary data.</text>
</comment>